<dbReference type="Gene3D" id="3.20.20.70">
    <property type="entry name" value="Aldolase class I"/>
    <property type="match status" value="1"/>
</dbReference>
<dbReference type="RefSeq" id="WP_176964297.1">
    <property type="nucleotide sequence ID" value="NZ_CP058215.1"/>
</dbReference>
<organism evidence="7 8">
    <name type="scientific">Methanolobus zinderi</name>
    <dbReference type="NCBI Taxonomy" id="536044"/>
    <lineage>
        <taxon>Archaea</taxon>
        <taxon>Methanobacteriati</taxon>
        <taxon>Methanobacteriota</taxon>
        <taxon>Stenosarchaea group</taxon>
        <taxon>Methanomicrobia</taxon>
        <taxon>Methanosarcinales</taxon>
        <taxon>Methanosarcinaceae</taxon>
        <taxon>Methanolobus</taxon>
    </lineage>
</organism>
<evidence type="ECO:0000313" key="7">
    <source>
        <dbReference type="EMBL" id="QLC49234.1"/>
    </source>
</evidence>
<evidence type="ECO:0000256" key="4">
    <source>
        <dbReference type="ARBA" id="ARBA00023014"/>
    </source>
</evidence>
<feature type="domain" description="4Fe4S-binding SPASM" evidence="6">
    <location>
        <begin position="264"/>
        <end position="330"/>
    </location>
</feature>
<dbReference type="SUPFAM" id="SSF102114">
    <property type="entry name" value="Radical SAM enzymes"/>
    <property type="match status" value="1"/>
</dbReference>
<evidence type="ECO:0000256" key="2">
    <source>
        <dbReference type="ARBA" id="ARBA00022723"/>
    </source>
</evidence>
<accession>A0A7D5ED47</accession>
<evidence type="ECO:0000256" key="3">
    <source>
        <dbReference type="ARBA" id="ARBA00023004"/>
    </source>
</evidence>
<keyword evidence="4" id="KW-0411">Iron-sulfur</keyword>
<name>A0A7D5ED47_9EURY</name>
<keyword evidence="8" id="KW-1185">Reference proteome</keyword>
<dbReference type="KEGG" id="mzi:HWN40_02620"/>
<dbReference type="InterPro" id="IPR050377">
    <property type="entry name" value="Radical_SAM_PqqE_MftC-like"/>
</dbReference>
<dbReference type="InterPro" id="IPR007197">
    <property type="entry name" value="rSAM"/>
</dbReference>
<dbReference type="GO" id="GO:0003824">
    <property type="term" value="F:catalytic activity"/>
    <property type="evidence" value="ECO:0007669"/>
    <property type="project" value="InterPro"/>
</dbReference>
<evidence type="ECO:0000313" key="8">
    <source>
        <dbReference type="Proteomes" id="UP000509594"/>
    </source>
</evidence>
<dbReference type="PANTHER" id="PTHR11228">
    <property type="entry name" value="RADICAL SAM DOMAIN PROTEIN"/>
    <property type="match status" value="1"/>
</dbReference>
<dbReference type="OrthoDB" id="5620at2157"/>
<dbReference type="GeneID" id="55820533"/>
<dbReference type="CDD" id="cd01335">
    <property type="entry name" value="Radical_SAM"/>
    <property type="match status" value="1"/>
</dbReference>
<protein>
    <submittedName>
        <fullName evidence="7">Radical SAM/SPASM domain-containing protein</fullName>
    </submittedName>
</protein>
<evidence type="ECO:0000256" key="1">
    <source>
        <dbReference type="ARBA" id="ARBA00022691"/>
    </source>
</evidence>
<keyword evidence="2" id="KW-0479">Metal-binding</keyword>
<proteinExistence type="predicted"/>
<dbReference type="AlphaFoldDB" id="A0A7D5ED47"/>
<dbReference type="PANTHER" id="PTHR11228:SF7">
    <property type="entry name" value="PQQA PEPTIDE CYCLASE"/>
    <property type="match status" value="1"/>
</dbReference>
<gene>
    <name evidence="7" type="ORF">HWN40_02620</name>
</gene>
<dbReference type="GO" id="GO:0051536">
    <property type="term" value="F:iron-sulfur cluster binding"/>
    <property type="evidence" value="ECO:0007669"/>
    <property type="project" value="UniProtKB-KW"/>
</dbReference>
<dbReference type="InterPro" id="IPR023885">
    <property type="entry name" value="4Fe4S-binding_SPASM_dom"/>
</dbReference>
<sequence length="349" mass="40084">MHITLVSYYKAKGTILIISVRFESKYMGSGKSEIIDITHGGVSGKVAIFIQKNNPSFYEKNILPSISLVQDFIIKPLVKKEIEKKLDEENYPIFEVIEIETINRCNGDCAFCPVNKKVDSRPFKLMERELFISIINQLSNLNFSGKLNLYSNNEPLLDERIIEFAEIARLNLPDGHIHLFTNGTLLTVEMFQKLIPNLDFLLIDNYHDNDTLNDPVQDIFDFIKEKQEFHKKVKIRLIRKNAIRTTRGGQAPNKSKISNLTSPCISPFNTFIVRPDGKISLCTRDALGTYTLGDLTKQSIVEIWNGKEFWTIRNKILQGRNKLNLCKDCDAFAYVPHNILSLFHVLRDK</sequence>
<keyword evidence="1" id="KW-0949">S-adenosyl-L-methionine</keyword>
<feature type="domain" description="Radical SAM core" evidence="5">
    <location>
        <begin position="99"/>
        <end position="210"/>
    </location>
</feature>
<dbReference type="SFLD" id="SFLDS00029">
    <property type="entry name" value="Radical_SAM"/>
    <property type="match status" value="1"/>
</dbReference>
<dbReference type="EMBL" id="CP058215">
    <property type="protein sequence ID" value="QLC49234.1"/>
    <property type="molecule type" value="Genomic_DNA"/>
</dbReference>
<dbReference type="Pfam" id="PF04055">
    <property type="entry name" value="Radical_SAM"/>
    <property type="match status" value="1"/>
</dbReference>
<keyword evidence="3" id="KW-0408">Iron</keyword>
<dbReference type="CDD" id="cd21109">
    <property type="entry name" value="SPASM"/>
    <property type="match status" value="1"/>
</dbReference>
<reference evidence="7 8" key="1">
    <citation type="submission" date="2020-06" db="EMBL/GenBank/DDBJ databases">
        <title>Methanolobus halotolerans sp. nov., isolated from a saline lake Tus in Siberia.</title>
        <authorList>
            <person name="Shen Y."/>
            <person name="Chen S.-C."/>
            <person name="Lai M.-C."/>
            <person name="Huang H.-H."/>
            <person name="Chiu H.-H."/>
            <person name="Tang S.-L."/>
            <person name="Rogozin D.Y."/>
            <person name="Degermendzhy A.G."/>
        </authorList>
    </citation>
    <scope>NUCLEOTIDE SEQUENCE [LARGE SCALE GENOMIC DNA]</scope>
    <source>
        <strain evidence="7 8">DSM 21339</strain>
    </source>
</reference>
<dbReference type="Proteomes" id="UP000509594">
    <property type="component" value="Chromosome"/>
</dbReference>
<dbReference type="InterPro" id="IPR013785">
    <property type="entry name" value="Aldolase_TIM"/>
</dbReference>
<evidence type="ECO:0000259" key="5">
    <source>
        <dbReference type="Pfam" id="PF04055"/>
    </source>
</evidence>
<dbReference type="GO" id="GO:0046872">
    <property type="term" value="F:metal ion binding"/>
    <property type="evidence" value="ECO:0007669"/>
    <property type="project" value="UniProtKB-KW"/>
</dbReference>
<dbReference type="InterPro" id="IPR058240">
    <property type="entry name" value="rSAM_sf"/>
</dbReference>
<dbReference type="Pfam" id="PF13186">
    <property type="entry name" value="SPASM"/>
    <property type="match status" value="1"/>
</dbReference>
<evidence type="ECO:0000259" key="6">
    <source>
        <dbReference type="Pfam" id="PF13186"/>
    </source>
</evidence>